<gene>
    <name evidence="3" type="ORF">MONBRDRAFT_31276</name>
</gene>
<dbReference type="Gene3D" id="3.40.50.150">
    <property type="entry name" value="Vaccinia Virus protein VP39"/>
    <property type="match status" value="1"/>
</dbReference>
<feature type="non-terminal residue" evidence="3">
    <location>
        <position position="346"/>
    </location>
</feature>
<dbReference type="Pfam" id="PF06325">
    <property type="entry name" value="PrmA"/>
    <property type="match status" value="1"/>
</dbReference>
<dbReference type="InterPro" id="IPR029063">
    <property type="entry name" value="SAM-dependent_MTases_sf"/>
</dbReference>
<organism evidence="3 4">
    <name type="scientific">Monosiga brevicollis</name>
    <name type="common">Choanoflagellate</name>
    <dbReference type="NCBI Taxonomy" id="81824"/>
    <lineage>
        <taxon>Eukaryota</taxon>
        <taxon>Choanoflagellata</taxon>
        <taxon>Craspedida</taxon>
        <taxon>Salpingoecidae</taxon>
        <taxon>Monosiga</taxon>
    </lineage>
</organism>
<dbReference type="GO" id="GO:0006338">
    <property type="term" value="P:chromatin remodeling"/>
    <property type="evidence" value="ECO:0000318"/>
    <property type="project" value="GO_Central"/>
</dbReference>
<dbReference type="GO" id="GO:0016274">
    <property type="term" value="F:protein-arginine N-methyltransferase activity"/>
    <property type="evidence" value="ECO:0000318"/>
    <property type="project" value="GO_Central"/>
</dbReference>
<dbReference type="PANTHER" id="PTHR11006:SF4">
    <property type="entry name" value="PROTEIN ARGININE N-METHYLTRANSFERASE 7"/>
    <property type="match status" value="1"/>
</dbReference>
<dbReference type="RefSeq" id="XP_001743120.1">
    <property type="nucleotide sequence ID" value="XM_001743068.1"/>
</dbReference>
<dbReference type="InterPro" id="IPR025799">
    <property type="entry name" value="Arg_MeTrfase"/>
</dbReference>
<evidence type="ECO:0000256" key="2">
    <source>
        <dbReference type="SAM" id="MobiDB-lite"/>
    </source>
</evidence>
<dbReference type="SUPFAM" id="SSF53335">
    <property type="entry name" value="S-adenosyl-L-methionine-dependent methyltransferases"/>
    <property type="match status" value="1"/>
</dbReference>
<dbReference type="GO" id="GO:0042054">
    <property type="term" value="F:histone methyltransferase activity"/>
    <property type="evidence" value="ECO:0000318"/>
    <property type="project" value="GO_Central"/>
</dbReference>
<evidence type="ECO:0000313" key="3">
    <source>
        <dbReference type="EMBL" id="EDQ91834.1"/>
    </source>
</evidence>
<keyword evidence="1" id="KW-0949">S-adenosyl-L-methionine</keyword>
<evidence type="ECO:0000256" key="1">
    <source>
        <dbReference type="ARBA" id="ARBA00022691"/>
    </source>
</evidence>
<evidence type="ECO:0000313" key="4">
    <source>
        <dbReference type="Proteomes" id="UP000001357"/>
    </source>
</evidence>
<keyword evidence="4" id="KW-1185">Reference proteome</keyword>
<dbReference type="EMBL" id="CH991544">
    <property type="protein sequence ID" value="EDQ91834.1"/>
    <property type="molecule type" value="Genomic_DNA"/>
</dbReference>
<dbReference type="CDD" id="cd02440">
    <property type="entry name" value="AdoMet_MTases"/>
    <property type="match status" value="1"/>
</dbReference>
<feature type="region of interest" description="Disordered" evidence="2">
    <location>
        <begin position="316"/>
        <end position="346"/>
    </location>
</feature>
<dbReference type="PANTHER" id="PTHR11006">
    <property type="entry name" value="PROTEIN ARGININE N-METHYLTRANSFERASE"/>
    <property type="match status" value="1"/>
</dbReference>
<feature type="compositionally biased region" description="Low complexity" evidence="2">
    <location>
        <begin position="334"/>
        <end position="346"/>
    </location>
</feature>
<reference evidence="3 4" key="1">
    <citation type="journal article" date="2008" name="Nature">
        <title>The genome of the choanoflagellate Monosiga brevicollis and the origin of metazoans.</title>
        <authorList>
            <consortium name="JGI Sequencing"/>
            <person name="King N."/>
            <person name="Westbrook M.J."/>
            <person name="Young S.L."/>
            <person name="Kuo A."/>
            <person name="Abedin M."/>
            <person name="Chapman J."/>
            <person name="Fairclough S."/>
            <person name="Hellsten U."/>
            <person name="Isogai Y."/>
            <person name="Letunic I."/>
            <person name="Marr M."/>
            <person name="Pincus D."/>
            <person name="Putnam N."/>
            <person name="Rokas A."/>
            <person name="Wright K.J."/>
            <person name="Zuzow R."/>
            <person name="Dirks W."/>
            <person name="Good M."/>
            <person name="Goodstein D."/>
            <person name="Lemons D."/>
            <person name="Li W."/>
            <person name="Lyons J.B."/>
            <person name="Morris A."/>
            <person name="Nichols S."/>
            <person name="Richter D.J."/>
            <person name="Salamov A."/>
            <person name="Bork P."/>
            <person name="Lim W.A."/>
            <person name="Manning G."/>
            <person name="Miller W.T."/>
            <person name="McGinnis W."/>
            <person name="Shapiro H."/>
            <person name="Tjian R."/>
            <person name="Grigoriev I.V."/>
            <person name="Rokhsar D."/>
        </authorList>
    </citation>
    <scope>NUCLEOTIDE SEQUENCE [LARGE SCALE GENOMIC DNA]</scope>
    <source>
        <strain evidence="4">MX1 / ATCC 50154</strain>
    </source>
</reference>
<sequence length="346" mass="37630">MAGLPVLAPLQANDGDESPEEQLERYREMVRESGYGDMLLDSERNQVYYEALKEAIADCPRPDPVVLDIGTGTGILALMAAQLGAAVVYACEVFEPMQMLAEQMIRQNHMEDRVVLICDRSTDVDTSPAPLELTLDEFHQHAVVRTAWADALHFDFGSAGGQRTAIDNLSRSSSCGAIYAMPMSIRRPLPERNSSALLKLGPAPLELRLCHDNYTLEPLVGQDGLGCMCGWHATLGFHDIWLLNQAEYLRSCLQVALAQRAESRAAQGWLLPGSAGALAFLPLALAASTSLPVYAPHVWLTLPRLLHQVAQRYGVANGKKKSNNKNKSNKKKASNNTSAAASPAVP</sequence>
<feature type="region of interest" description="Disordered" evidence="2">
    <location>
        <begin position="1"/>
        <end position="20"/>
    </location>
</feature>
<accession>A9UST5</accession>
<dbReference type="KEGG" id="mbr:MONBRDRAFT_31276"/>
<proteinExistence type="predicted"/>
<dbReference type="InParanoid" id="A9UST5"/>
<dbReference type="Proteomes" id="UP000001357">
    <property type="component" value="Unassembled WGS sequence"/>
</dbReference>
<dbReference type="GO" id="GO:0006355">
    <property type="term" value="P:regulation of DNA-templated transcription"/>
    <property type="evidence" value="ECO:0000318"/>
    <property type="project" value="GO_Central"/>
</dbReference>
<evidence type="ECO:0008006" key="5">
    <source>
        <dbReference type="Google" id="ProtNLM"/>
    </source>
</evidence>
<dbReference type="AlphaFoldDB" id="A9UST5"/>
<name>A9UST5_MONBE</name>
<protein>
    <recommendedName>
        <fullName evidence="5">Protein arginine N-methyltransferase</fullName>
    </recommendedName>
</protein>
<dbReference type="STRING" id="81824.A9UST5"/>
<feature type="compositionally biased region" description="Basic residues" evidence="2">
    <location>
        <begin position="318"/>
        <end position="333"/>
    </location>
</feature>
<dbReference type="eggNOG" id="KOG1501">
    <property type="taxonomic scope" value="Eukaryota"/>
</dbReference>
<dbReference type="GeneID" id="5888721"/>